<name>A0AA96V4M6_9EURY</name>
<organism evidence="1 2">
    <name type="scientific">Methanolapillus ohkumae</name>
    <dbReference type="NCBI Taxonomy" id="3028298"/>
    <lineage>
        <taxon>Archaea</taxon>
        <taxon>Methanobacteriati</taxon>
        <taxon>Methanobacteriota</taxon>
        <taxon>Stenosarchaea group</taxon>
        <taxon>Methanomicrobia</taxon>
        <taxon>Methanosarcinales</taxon>
        <taxon>Methanosarcinaceae</taxon>
        <taxon>Methanolapillus</taxon>
    </lineage>
</organism>
<reference evidence="1 2" key="1">
    <citation type="submission" date="2023-07" db="EMBL/GenBank/DDBJ databases">
        <title>Closed genome sequence of Methanosarcinaceae archaeon Am2.</title>
        <authorList>
            <person name="Poehlein A."/>
            <person name="Protasov E."/>
            <person name="Platt K."/>
            <person name="Reeh H."/>
            <person name="Daniel R."/>
            <person name="Brune A."/>
        </authorList>
    </citation>
    <scope>NUCLEOTIDE SEQUENCE [LARGE SCALE GENOMIC DNA]</scope>
    <source>
        <strain evidence="1 2">Am2</strain>
    </source>
</reference>
<dbReference type="AlphaFoldDB" id="A0AA96V4M6"/>
<keyword evidence="2" id="KW-1185">Reference proteome</keyword>
<evidence type="ECO:0000313" key="1">
    <source>
        <dbReference type="EMBL" id="WNY26502.1"/>
    </source>
</evidence>
<accession>A0AA96V4M6</accession>
<dbReference type="EMBL" id="CP131061">
    <property type="protein sequence ID" value="WNY26502.1"/>
    <property type="molecule type" value="Genomic_DNA"/>
</dbReference>
<sequence length="226" mass="26006">MRCQKLFFLLILCIGILIAGCIDYQQKETESHNQTDTEFVHLDSDSINPLNKNITKYEWTFSATPRDKNIIWYQKWGNDSRSGFTNETLITESDLIFYGTVQEVQPAVWSTYSGKAPFILYFKLPEKGMMVYESGSWEYKSITSSVTQDEYIYSDIVFEVDDWVKGPAEKEMTISVKGGRVGKFAMMGAYPNPWDFKAGEKYLIYSKDLGSGQNEIMYPGLFIVHE</sequence>
<dbReference type="PROSITE" id="PS51257">
    <property type="entry name" value="PROKAR_LIPOPROTEIN"/>
    <property type="match status" value="1"/>
</dbReference>
<evidence type="ECO:0000313" key="2">
    <source>
        <dbReference type="Proteomes" id="UP001304970"/>
    </source>
</evidence>
<dbReference type="Proteomes" id="UP001304970">
    <property type="component" value="Chromosome"/>
</dbReference>
<proteinExistence type="predicted"/>
<gene>
    <name evidence="1" type="ORF">MsAm2_02640</name>
</gene>
<protein>
    <submittedName>
        <fullName evidence="1">Uncharacterized protein</fullName>
    </submittedName>
</protein>